<dbReference type="Gramene" id="Kaladp0048s0794.1.v1.1">
    <property type="protein sequence ID" value="Kaladp0048s0794.1.v1.1"/>
    <property type="gene ID" value="Kaladp0048s0794.v1.1"/>
</dbReference>
<name>A0A7N0TZH5_KALFE</name>
<evidence type="ECO:0000313" key="2">
    <source>
        <dbReference type="Proteomes" id="UP000594263"/>
    </source>
</evidence>
<dbReference type="EnsemblPlants" id="Kaladp0048s0794.1.v1.1">
    <property type="protein sequence ID" value="Kaladp0048s0794.1.v1.1"/>
    <property type="gene ID" value="Kaladp0048s0794.v1.1"/>
</dbReference>
<dbReference type="Gene3D" id="2.40.70.10">
    <property type="entry name" value="Acid Proteases"/>
    <property type="match status" value="1"/>
</dbReference>
<reference evidence="1" key="1">
    <citation type="submission" date="2021-01" db="UniProtKB">
        <authorList>
            <consortium name="EnsemblPlants"/>
        </authorList>
    </citation>
    <scope>IDENTIFICATION</scope>
</reference>
<keyword evidence="2" id="KW-1185">Reference proteome</keyword>
<sequence>MVLMLDIKDMSEVDKKFYFFKGLKPWAKTELNQQNIPDLASTISVAERLTDYTFERNPIRDESGNGAKRQLPPLHLLSALEKKVTMSKTHTSCTLMYMDLEVNVKLTRVMVNSGVTHNFIHGPEAACLVLSVEEDVSKLKAVNSQSGLVNGVVRNVQTRIREWKGSLNFIVVSLNDFEVISGMEFLR</sequence>
<dbReference type="CDD" id="cd00303">
    <property type="entry name" value="retropepsin_like"/>
    <property type="match status" value="1"/>
</dbReference>
<dbReference type="OMA" id="VEAGHMG"/>
<accession>A0A7N0TZH5</accession>
<evidence type="ECO:0000313" key="1">
    <source>
        <dbReference type="EnsemblPlants" id="Kaladp0048s0794.1.v1.1"/>
    </source>
</evidence>
<dbReference type="Pfam" id="PF08284">
    <property type="entry name" value="RVP_2"/>
    <property type="match status" value="1"/>
</dbReference>
<protein>
    <submittedName>
        <fullName evidence="1">Uncharacterized protein</fullName>
    </submittedName>
</protein>
<dbReference type="InterPro" id="IPR021109">
    <property type="entry name" value="Peptidase_aspartic_dom_sf"/>
</dbReference>
<dbReference type="AlphaFoldDB" id="A0A7N0TZH5"/>
<proteinExistence type="predicted"/>
<organism evidence="1 2">
    <name type="scientific">Kalanchoe fedtschenkoi</name>
    <name type="common">Lavender scallops</name>
    <name type="synonym">South American air plant</name>
    <dbReference type="NCBI Taxonomy" id="63787"/>
    <lineage>
        <taxon>Eukaryota</taxon>
        <taxon>Viridiplantae</taxon>
        <taxon>Streptophyta</taxon>
        <taxon>Embryophyta</taxon>
        <taxon>Tracheophyta</taxon>
        <taxon>Spermatophyta</taxon>
        <taxon>Magnoliopsida</taxon>
        <taxon>eudicotyledons</taxon>
        <taxon>Gunneridae</taxon>
        <taxon>Pentapetalae</taxon>
        <taxon>Saxifragales</taxon>
        <taxon>Crassulaceae</taxon>
        <taxon>Kalanchoe</taxon>
    </lineage>
</organism>
<dbReference type="Proteomes" id="UP000594263">
    <property type="component" value="Unplaced"/>
</dbReference>